<name>A0ACA9MS29_9GLOM</name>
<protein>
    <submittedName>
        <fullName evidence="1">33668_t:CDS:1</fullName>
    </submittedName>
</protein>
<organism evidence="1 2">
    <name type="scientific">Racocetra persica</name>
    <dbReference type="NCBI Taxonomy" id="160502"/>
    <lineage>
        <taxon>Eukaryota</taxon>
        <taxon>Fungi</taxon>
        <taxon>Fungi incertae sedis</taxon>
        <taxon>Mucoromycota</taxon>
        <taxon>Glomeromycotina</taxon>
        <taxon>Glomeromycetes</taxon>
        <taxon>Diversisporales</taxon>
        <taxon>Gigasporaceae</taxon>
        <taxon>Racocetra</taxon>
    </lineage>
</organism>
<dbReference type="EMBL" id="CAJVQC010009502">
    <property type="protein sequence ID" value="CAG8605444.1"/>
    <property type="molecule type" value="Genomic_DNA"/>
</dbReference>
<evidence type="ECO:0000313" key="2">
    <source>
        <dbReference type="Proteomes" id="UP000789920"/>
    </source>
</evidence>
<proteinExistence type="predicted"/>
<feature type="non-terminal residue" evidence="1">
    <location>
        <position position="492"/>
    </location>
</feature>
<dbReference type="Proteomes" id="UP000789920">
    <property type="component" value="Unassembled WGS sequence"/>
</dbReference>
<keyword evidence="2" id="KW-1185">Reference proteome</keyword>
<comment type="caution">
    <text evidence="1">The sequence shown here is derived from an EMBL/GenBank/DDBJ whole genome shotgun (WGS) entry which is preliminary data.</text>
</comment>
<evidence type="ECO:0000313" key="1">
    <source>
        <dbReference type="EMBL" id="CAG8605444.1"/>
    </source>
</evidence>
<gene>
    <name evidence="1" type="ORF">RPERSI_LOCUS6086</name>
</gene>
<sequence length="492" mass="57804">MDKIFAPEYFDIIFRFLPTNKDLHSCLLVNKHWATCAVPILWEAPFKSKDKHIKFFKVIKIYLAFIPDSTFLRLGYKRRIRLSIARPLLFNYPSFLKELSYDQFINSAIENKCNKDIIIELFKMFIMHEVRLRRLDVHSRLKYDTNDPKNLKSLVLTHFLCTSIFNKLTYFNCSYKWIEQNIQLFNAIAENCHNIENLKASIYSENEGIALAALIRSQKHLKKFSLIGSNFASFPVKVLLDPEHSLKSVTFKAIVFSYTTCQLNSRAINVLAQCTKIDKLKFKSCDVLNSYVLDTAFSNLTSFEYSYDAFNIIKNMPLIKLLSDLIMKSCNTLKRIKLDWYTNFHFNLINFVEINKFHHDITQLVEIITHNVINLEYLTIPLYSLEQLIQIHRTNTPLRRLEIYLDRKINLYSALSLFANSPLKSPKYSIQLSFDCIEVFTIQLLDQFFESIFYKSNRIVDVVLHLSKNSCFSIERKELLLKNYPRLKITAA</sequence>
<accession>A0ACA9MS29</accession>
<reference evidence="1" key="1">
    <citation type="submission" date="2021-06" db="EMBL/GenBank/DDBJ databases">
        <authorList>
            <person name="Kallberg Y."/>
            <person name="Tangrot J."/>
            <person name="Rosling A."/>
        </authorList>
    </citation>
    <scope>NUCLEOTIDE SEQUENCE</scope>
    <source>
        <strain evidence="1">MA461A</strain>
    </source>
</reference>